<accession>A0ABY7GP18</accession>
<evidence type="ECO:0000313" key="7">
    <source>
        <dbReference type="Proteomes" id="UP001162780"/>
    </source>
</evidence>
<evidence type="ECO:0000256" key="3">
    <source>
        <dbReference type="SAM" id="Coils"/>
    </source>
</evidence>
<evidence type="ECO:0000313" key="6">
    <source>
        <dbReference type="EMBL" id="WAR46247.1"/>
    </source>
</evidence>
<dbReference type="PANTHER" id="PTHR37299">
    <property type="entry name" value="TRANSCRIPTIONAL REGULATOR-RELATED"/>
    <property type="match status" value="1"/>
</dbReference>
<keyword evidence="1" id="KW-0902">Two-component regulatory system</keyword>
<feature type="coiled-coil region" evidence="3">
    <location>
        <begin position="122"/>
        <end position="149"/>
    </location>
</feature>
<dbReference type="GO" id="GO:0003677">
    <property type="term" value="F:DNA binding"/>
    <property type="evidence" value="ECO:0007669"/>
    <property type="project" value="UniProtKB-KW"/>
</dbReference>
<reference evidence="6" key="1">
    <citation type="submission" date="2022-11" db="EMBL/GenBank/DDBJ databases">
        <title>Methylomonas rapida sp. nov., Carotenoid-Producing Obligate Methanotrophs with High Growth Characteristics and Biotechnological Potential.</title>
        <authorList>
            <person name="Tikhonova E.N."/>
            <person name="Suleimanov R.Z."/>
            <person name="Miroshnikov K."/>
            <person name="Oshkin I.Y."/>
            <person name="Belova S.E."/>
            <person name="Danilova O.V."/>
            <person name="Ashikhmin A."/>
            <person name="Konopkin A."/>
            <person name="But S.Y."/>
            <person name="Khmelenina V.N."/>
            <person name="Kuznetsov N."/>
            <person name="Pimenov N.V."/>
            <person name="Dedysh S.N."/>
        </authorList>
    </citation>
    <scope>NUCLEOTIDE SEQUENCE</scope>
    <source>
        <strain evidence="6">MP1</strain>
    </source>
</reference>
<dbReference type="Gene3D" id="2.40.50.1020">
    <property type="entry name" value="LytTr DNA-binding domain"/>
    <property type="match status" value="1"/>
</dbReference>
<evidence type="ECO:0000256" key="2">
    <source>
        <dbReference type="PROSITE-ProRule" id="PRU00169"/>
    </source>
</evidence>
<evidence type="ECO:0000259" key="5">
    <source>
        <dbReference type="PROSITE" id="PS50930"/>
    </source>
</evidence>
<dbReference type="PROSITE" id="PS50110">
    <property type="entry name" value="RESPONSE_REGULATORY"/>
    <property type="match status" value="1"/>
</dbReference>
<dbReference type="Proteomes" id="UP001162780">
    <property type="component" value="Chromosome"/>
</dbReference>
<protein>
    <submittedName>
        <fullName evidence="6">LytTR family DNA-binding domain-containing protein</fullName>
    </submittedName>
</protein>
<evidence type="ECO:0000256" key="1">
    <source>
        <dbReference type="ARBA" id="ARBA00023012"/>
    </source>
</evidence>
<proteinExistence type="predicted"/>
<keyword evidence="6" id="KW-0238">DNA-binding</keyword>
<dbReference type="InterPro" id="IPR001789">
    <property type="entry name" value="Sig_transdc_resp-reg_receiver"/>
</dbReference>
<dbReference type="InterPro" id="IPR046947">
    <property type="entry name" value="LytR-like"/>
</dbReference>
<keyword evidence="3" id="KW-0175">Coiled coil</keyword>
<dbReference type="PROSITE" id="PS50930">
    <property type="entry name" value="HTH_LYTTR"/>
    <property type="match status" value="1"/>
</dbReference>
<name>A0ABY7GP18_9GAMM</name>
<gene>
    <name evidence="6" type="ORF">NM686_006935</name>
</gene>
<dbReference type="Pfam" id="PF04397">
    <property type="entry name" value="LytTR"/>
    <property type="match status" value="1"/>
</dbReference>
<feature type="domain" description="HTH LytTR-type" evidence="5">
    <location>
        <begin position="153"/>
        <end position="257"/>
    </location>
</feature>
<dbReference type="SMART" id="SM00448">
    <property type="entry name" value="REC"/>
    <property type="match status" value="1"/>
</dbReference>
<keyword evidence="2" id="KW-0597">Phosphoprotein</keyword>
<feature type="modified residue" description="4-aspartylphosphate" evidence="2">
    <location>
        <position position="56"/>
    </location>
</feature>
<dbReference type="SMART" id="SM00850">
    <property type="entry name" value="LytTR"/>
    <property type="match status" value="1"/>
</dbReference>
<dbReference type="InterPro" id="IPR011006">
    <property type="entry name" value="CheY-like_superfamily"/>
</dbReference>
<dbReference type="EMBL" id="CP113517">
    <property type="protein sequence ID" value="WAR46247.1"/>
    <property type="molecule type" value="Genomic_DNA"/>
</dbReference>
<organism evidence="6 7">
    <name type="scientific">Methylomonas rapida</name>
    <dbReference type="NCBI Taxonomy" id="2963939"/>
    <lineage>
        <taxon>Bacteria</taxon>
        <taxon>Pseudomonadati</taxon>
        <taxon>Pseudomonadota</taxon>
        <taxon>Gammaproteobacteria</taxon>
        <taxon>Methylococcales</taxon>
        <taxon>Methylococcaceae</taxon>
        <taxon>Methylomonas</taxon>
    </lineage>
</organism>
<feature type="domain" description="Response regulatory" evidence="4">
    <location>
        <begin position="5"/>
        <end position="117"/>
    </location>
</feature>
<dbReference type="InterPro" id="IPR007492">
    <property type="entry name" value="LytTR_DNA-bd_dom"/>
</dbReference>
<keyword evidence="7" id="KW-1185">Reference proteome</keyword>
<sequence>MTGVNVLVADDEPLARRRLVRLLGKLDWVGQIEQAADVAEARYKILEFQPEILLLDILMPGGSGFDVLEQLGPEPPVVVFVTAFDHHALRAFEANAVDYLTKPVEPGRFEQAMERAKSAVAARNQTDRIAELQETIAALKRALREQPKQNHEFWVKVRGEHIRVTQDRITRIQAERDYVRIHVDGAEYLYHETLTALEQHLGSEDFIRIHRSTIVRRNAIARIKQAPFAAMVAVMKDGSEVRIGRTYASVVRNQLTKNREINPANETCL</sequence>
<dbReference type="RefSeq" id="WP_255187153.1">
    <property type="nucleotide sequence ID" value="NZ_CP113517.1"/>
</dbReference>
<dbReference type="Pfam" id="PF00072">
    <property type="entry name" value="Response_reg"/>
    <property type="match status" value="1"/>
</dbReference>
<dbReference type="Gene3D" id="3.40.50.2300">
    <property type="match status" value="1"/>
</dbReference>
<dbReference type="PANTHER" id="PTHR37299:SF1">
    <property type="entry name" value="STAGE 0 SPORULATION PROTEIN A HOMOLOG"/>
    <property type="match status" value="1"/>
</dbReference>
<dbReference type="SUPFAM" id="SSF52172">
    <property type="entry name" value="CheY-like"/>
    <property type="match status" value="1"/>
</dbReference>
<evidence type="ECO:0000259" key="4">
    <source>
        <dbReference type="PROSITE" id="PS50110"/>
    </source>
</evidence>